<dbReference type="Gene3D" id="3.30.1780.10">
    <property type="entry name" value="ornithine cyclodeaminase, domain 1"/>
    <property type="match status" value="1"/>
</dbReference>
<dbReference type="InterPro" id="IPR036291">
    <property type="entry name" value="NAD(P)-bd_dom_sf"/>
</dbReference>
<dbReference type="AlphaFoldDB" id="A0A2N3WNF3"/>
<dbReference type="Proteomes" id="UP000233750">
    <property type="component" value="Unassembled WGS sequence"/>
</dbReference>
<gene>
    <name evidence="1" type="ORF">ATK30_6310</name>
</gene>
<organism evidence="1 2">
    <name type="scientific">Amycolatopsis echigonensis</name>
    <dbReference type="NCBI Taxonomy" id="2576905"/>
    <lineage>
        <taxon>Bacteria</taxon>
        <taxon>Bacillati</taxon>
        <taxon>Actinomycetota</taxon>
        <taxon>Actinomycetes</taxon>
        <taxon>Pseudonocardiales</taxon>
        <taxon>Pseudonocardiaceae</taxon>
        <taxon>Amycolatopsis</taxon>
    </lineage>
</organism>
<evidence type="ECO:0000313" key="2">
    <source>
        <dbReference type="Proteomes" id="UP000233750"/>
    </source>
</evidence>
<dbReference type="PANTHER" id="PTHR13812:SF19">
    <property type="entry name" value="KETIMINE REDUCTASE MU-CRYSTALLIN"/>
    <property type="match status" value="1"/>
</dbReference>
<dbReference type="PIRSF" id="PIRSF001439">
    <property type="entry name" value="CryM"/>
    <property type="match status" value="1"/>
</dbReference>
<keyword evidence="2" id="KW-1185">Reference proteome</keyword>
<comment type="caution">
    <text evidence="1">The sequence shown here is derived from an EMBL/GenBank/DDBJ whole genome shotgun (WGS) entry which is preliminary data.</text>
</comment>
<proteinExistence type="predicted"/>
<dbReference type="Pfam" id="PF02423">
    <property type="entry name" value="OCD_Mu_crystall"/>
    <property type="match status" value="1"/>
</dbReference>
<dbReference type="InterPro" id="IPR003462">
    <property type="entry name" value="ODC_Mu_crystall"/>
</dbReference>
<dbReference type="PANTHER" id="PTHR13812">
    <property type="entry name" value="KETIMINE REDUCTASE MU-CRYSTALLIN"/>
    <property type="match status" value="1"/>
</dbReference>
<dbReference type="RefSeq" id="WP_158242517.1">
    <property type="nucleotide sequence ID" value="NZ_PJMY01000003.1"/>
</dbReference>
<dbReference type="InterPro" id="IPR023401">
    <property type="entry name" value="ODC_N"/>
</dbReference>
<accession>A0A2N3WNF3</accession>
<sequence length="321" mass="33036">MTQLPDGSDLLLLTASEIDGLLSTDEAVDTQRAAFTALAAGQAFLAPRILSEGTHGDTAFAYVARQSLDAGVVAKIGCVVPANVARGLPTIHAMVVALDAVTGRPAALLNGEAVTKLRTVAASMLAAQTLAPPPEAVAVIGYGTQGRAHADAIRRRYPGAEVRVWAPHLEPGTISDRITACRSGREAVAGAGLVITCTTSLTPVLEADWLATGATVISVGSFGPNRREVGDDILARSAVVVDDAPTALEHAGPVKHAIAAGVLGLDRITTLGEALTQGFTRPPDAEWTYYNTVGVGIQDAAVTAAILDRASSTGVGRRIPW</sequence>
<dbReference type="OrthoDB" id="3812704at2"/>
<name>A0A2N3WNF3_9PSEU</name>
<dbReference type="SUPFAM" id="SSF51735">
    <property type="entry name" value="NAD(P)-binding Rossmann-fold domains"/>
    <property type="match status" value="1"/>
</dbReference>
<reference evidence="1 2" key="1">
    <citation type="submission" date="2017-12" db="EMBL/GenBank/DDBJ databases">
        <title>Sequencing the genomes of 1000 Actinobacteria strains.</title>
        <authorList>
            <person name="Klenk H.-P."/>
        </authorList>
    </citation>
    <scope>NUCLEOTIDE SEQUENCE [LARGE SCALE GENOMIC DNA]</scope>
    <source>
        <strain evidence="1 2">DSM 45165</strain>
    </source>
</reference>
<dbReference type="Gene3D" id="3.40.50.720">
    <property type="entry name" value="NAD(P)-binding Rossmann-like Domain"/>
    <property type="match status" value="1"/>
</dbReference>
<protein>
    <submittedName>
        <fullName evidence="1">Ornithine cyclodeaminase</fullName>
    </submittedName>
</protein>
<dbReference type="GO" id="GO:0005737">
    <property type="term" value="C:cytoplasm"/>
    <property type="evidence" value="ECO:0007669"/>
    <property type="project" value="TreeGrafter"/>
</dbReference>
<evidence type="ECO:0000313" key="1">
    <source>
        <dbReference type="EMBL" id="PKV95392.1"/>
    </source>
</evidence>
<dbReference type="EMBL" id="PJMY01000003">
    <property type="protein sequence ID" value="PKV95392.1"/>
    <property type="molecule type" value="Genomic_DNA"/>
</dbReference>